<evidence type="ECO:0000259" key="1">
    <source>
        <dbReference type="Pfam" id="PF21688"/>
    </source>
</evidence>
<accession>A0ABQ5KT47</accession>
<evidence type="ECO:0000313" key="3">
    <source>
        <dbReference type="Proteomes" id="UP001057375"/>
    </source>
</evidence>
<sequence>MQAKPFAVGVRIEHPQTMIDKVQYSSDKRPEGLGAAEYKLTHQLESGRGVYTFCMCPGGMVVASSSEEGGLV</sequence>
<dbReference type="Proteomes" id="UP001057375">
    <property type="component" value="Unassembled WGS sequence"/>
</dbReference>
<name>A0ABQ5KT47_9EUKA</name>
<proteinExistence type="predicted"/>
<comment type="caution">
    <text evidence="2">The sequence shown here is derived from an EMBL/GenBank/DDBJ whole genome shotgun (WGS) entry which is preliminary data.</text>
</comment>
<feature type="non-terminal residue" evidence="2">
    <location>
        <position position="72"/>
    </location>
</feature>
<dbReference type="Pfam" id="PF21688">
    <property type="entry name" value="FAD-depend_C"/>
    <property type="match status" value="1"/>
</dbReference>
<reference evidence="2" key="1">
    <citation type="submission" date="2022-03" db="EMBL/GenBank/DDBJ databases">
        <title>Draft genome sequence of Aduncisulcus paluster, a free-living microaerophilic Fornicata.</title>
        <authorList>
            <person name="Yuyama I."/>
            <person name="Kume K."/>
            <person name="Tamura T."/>
            <person name="Inagaki Y."/>
            <person name="Hashimoto T."/>
        </authorList>
    </citation>
    <scope>NUCLEOTIDE SEQUENCE</scope>
    <source>
        <strain evidence="2">NY0171</strain>
    </source>
</reference>
<organism evidence="2 3">
    <name type="scientific">Aduncisulcus paluster</name>
    <dbReference type="NCBI Taxonomy" id="2918883"/>
    <lineage>
        <taxon>Eukaryota</taxon>
        <taxon>Metamonada</taxon>
        <taxon>Carpediemonas-like organisms</taxon>
        <taxon>Aduncisulcus</taxon>
    </lineage>
</organism>
<feature type="domain" description="FAD-dependent protein C-terminal" evidence="1">
    <location>
        <begin position="5"/>
        <end position="72"/>
    </location>
</feature>
<dbReference type="EMBL" id="BQXS01003863">
    <property type="protein sequence ID" value="GKT35643.1"/>
    <property type="molecule type" value="Genomic_DNA"/>
</dbReference>
<protein>
    <submittedName>
        <fullName evidence="2">FAD dependent protein like protein</fullName>
    </submittedName>
</protein>
<gene>
    <name evidence="2" type="ORF">ADUPG1_003025</name>
</gene>
<dbReference type="InterPro" id="IPR049516">
    <property type="entry name" value="FAD-depend_C"/>
</dbReference>
<evidence type="ECO:0000313" key="2">
    <source>
        <dbReference type="EMBL" id="GKT35643.1"/>
    </source>
</evidence>
<dbReference type="InterPro" id="IPR028348">
    <property type="entry name" value="FAD-binding_protein"/>
</dbReference>
<dbReference type="PANTHER" id="PTHR42842:SF3">
    <property type="entry name" value="FAD_NAD(P)-BINDING OXIDOREDUCTASE FAMILY PROTEIN"/>
    <property type="match status" value="1"/>
</dbReference>
<dbReference type="PANTHER" id="PTHR42842">
    <property type="entry name" value="FAD/NAD(P)-BINDING OXIDOREDUCTASE"/>
    <property type="match status" value="1"/>
</dbReference>
<keyword evidence="3" id="KW-1185">Reference proteome</keyword>